<dbReference type="PROSITE" id="PS50112">
    <property type="entry name" value="PAS"/>
    <property type="match status" value="1"/>
</dbReference>
<dbReference type="Pfam" id="PF13487">
    <property type="entry name" value="HD_5"/>
    <property type="match status" value="1"/>
</dbReference>
<dbReference type="Pfam" id="PF00990">
    <property type="entry name" value="GGDEF"/>
    <property type="match status" value="1"/>
</dbReference>
<feature type="domain" description="PAS" evidence="1">
    <location>
        <begin position="128"/>
        <end position="185"/>
    </location>
</feature>
<evidence type="ECO:0000313" key="5">
    <source>
        <dbReference type="Proteomes" id="UP001431532"/>
    </source>
</evidence>
<comment type="caution">
    <text evidence="4">The sequence shown here is derived from an EMBL/GenBank/DDBJ whole genome shotgun (WGS) entry which is preliminary data.</text>
</comment>
<dbReference type="CDD" id="cd00130">
    <property type="entry name" value="PAS"/>
    <property type="match status" value="1"/>
</dbReference>
<dbReference type="PROSITE" id="PS50887">
    <property type="entry name" value="GGDEF"/>
    <property type="match status" value="1"/>
</dbReference>
<dbReference type="InterPro" id="IPR000014">
    <property type="entry name" value="PAS"/>
</dbReference>
<dbReference type="SMART" id="SM00471">
    <property type="entry name" value="HDc"/>
    <property type="match status" value="1"/>
</dbReference>
<dbReference type="Pfam" id="PF08447">
    <property type="entry name" value="PAS_3"/>
    <property type="match status" value="1"/>
</dbReference>
<dbReference type="Gene3D" id="1.10.3210.10">
    <property type="entry name" value="Hypothetical protein af1432"/>
    <property type="match status" value="1"/>
</dbReference>
<evidence type="ECO:0000313" key="4">
    <source>
        <dbReference type="EMBL" id="MDI6452410.1"/>
    </source>
</evidence>
<gene>
    <name evidence="4" type="ORF">QJ521_02430</name>
</gene>
<dbReference type="InterPro" id="IPR003607">
    <property type="entry name" value="HD/PDEase_dom"/>
</dbReference>
<dbReference type="InterPro" id="IPR029787">
    <property type="entry name" value="Nucleotide_cyclase"/>
</dbReference>
<accession>A0AAW6U677</accession>
<keyword evidence="5" id="KW-1185">Reference proteome</keyword>
<dbReference type="Gene3D" id="3.30.450.20">
    <property type="entry name" value="PAS domain"/>
    <property type="match status" value="2"/>
</dbReference>
<dbReference type="Gene3D" id="3.30.70.270">
    <property type="match status" value="1"/>
</dbReference>
<dbReference type="InterPro" id="IPR013655">
    <property type="entry name" value="PAS_fold_3"/>
</dbReference>
<dbReference type="SMART" id="SM00267">
    <property type="entry name" value="GGDEF"/>
    <property type="match status" value="1"/>
</dbReference>
<feature type="domain" description="HD-GYP" evidence="3">
    <location>
        <begin position="511"/>
        <end position="702"/>
    </location>
</feature>
<dbReference type="SUPFAM" id="SSF109604">
    <property type="entry name" value="HD-domain/PDEase-like"/>
    <property type="match status" value="1"/>
</dbReference>
<dbReference type="InterPro" id="IPR000160">
    <property type="entry name" value="GGDEF_dom"/>
</dbReference>
<proteinExistence type="predicted"/>
<dbReference type="CDD" id="cd00077">
    <property type="entry name" value="HDc"/>
    <property type="match status" value="1"/>
</dbReference>
<keyword evidence="4" id="KW-0808">Transferase</keyword>
<name>A0AAW6U677_9MOLU</name>
<evidence type="ECO:0000259" key="2">
    <source>
        <dbReference type="PROSITE" id="PS50887"/>
    </source>
</evidence>
<evidence type="ECO:0000259" key="1">
    <source>
        <dbReference type="PROSITE" id="PS50112"/>
    </source>
</evidence>
<dbReference type="EC" id="2.7.7.65" evidence="4"/>
<dbReference type="PANTHER" id="PTHR43155:SF2">
    <property type="entry name" value="CYCLIC DI-GMP PHOSPHODIESTERASE PA4108"/>
    <property type="match status" value="1"/>
</dbReference>
<feature type="domain" description="GGDEF" evidence="2">
    <location>
        <begin position="390"/>
        <end position="520"/>
    </location>
</feature>
<dbReference type="SUPFAM" id="SSF55785">
    <property type="entry name" value="PYP-like sensor domain (PAS domain)"/>
    <property type="match status" value="2"/>
</dbReference>
<dbReference type="InterPro" id="IPR006675">
    <property type="entry name" value="HDIG_dom"/>
</dbReference>
<dbReference type="GO" id="GO:0052621">
    <property type="term" value="F:diguanylate cyclase activity"/>
    <property type="evidence" value="ECO:0007669"/>
    <property type="project" value="UniProtKB-EC"/>
</dbReference>
<keyword evidence="4" id="KW-0548">Nucleotidyltransferase</keyword>
<dbReference type="NCBIfam" id="TIGR00277">
    <property type="entry name" value="HDIG"/>
    <property type="match status" value="1"/>
</dbReference>
<dbReference type="InterPro" id="IPR037522">
    <property type="entry name" value="HD_GYP_dom"/>
</dbReference>
<dbReference type="SMART" id="SM00091">
    <property type="entry name" value="PAS"/>
    <property type="match status" value="2"/>
</dbReference>
<dbReference type="Pfam" id="PF13426">
    <property type="entry name" value="PAS_9"/>
    <property type="match status" value="1"/>
</dbReference>
<reference evidence="4" key="1">
    <citation type="submission" date="2023-05" db="EMBL/GenBank/DDBJ databases">
        <title>Mariniplasma microaerophilum sp. nov., a novel anaerobic mollicute isolated from terrestrial mud volcano, Taman Peninsula, Russia.</title>
        <authorList>
            <person name="Khomyakova M.A."/>
            <person name="Merkel A.Y."/>
            <person name="Slobodkin A.I."/>
        </authorList>
    </citation>
    <scope>NUCLEOTIDE SEQUENCE</scope>
    <source>
        <strain evidence="4">M4Ah</strain>
    </source>
</reference>
<evidence type="ECO:0000259" key="3">
    <source>
        <dbReference type="PROSITE" id="PS51832"/>
    </source>
</evidence>
<dbReference type="EMBL" id="JASCXW010000004">
    <property type="protein sequence ID" value="MDI6452410.1"/>
    <property type="molecule type" value="Genomic_DNA"/>
</dbReference>
<dbReference type="PROSITE" id="PS51832">
    <property type="entry name" value="HD_GYP"/>
    <property type="match status" value="1"/>
</dbReference>
<dbReference type="RefSeq" id="WP_282838825.1">
    <property type="nucleotide sequence ID" value="NZ_JASCXW010000004.1"/>
</dbReference>
<dbReference type="CDD" id="cd01949">
    <property type="entry name" value="GGDEF"/>
    <property type="match status" value="1"/>
</dbReference>
<dbReference type="NCBIfam" id="TIGR00229">
    <property type="entry name" value="sensory_box"/>
    <property type="match status" value="2"/>
</dbReference>
<organism evidence="4 5">
    <name type="scientific">Peloplasma aerotolerans</name>
    <dbReference type="NCBI Taxonomy" id="3044389"/>
    <lineage>
        <taxon>Bacteria</taxon>
        <taxon>Bacillati</taxon>
        <taxon>Mycoplasmatota</taxon>
        <taxon>Mollicutes</taxon>
        <taxon>Acholeplasmatales</taxon>
        <taxon>Acholeplasmataceae</taxon>
        <taxon>Peloplasma</taxon>
    </lineage>
</organism>
<dbReference type="PANTHER" id="PTHR43155">
    <property type="entry name" value="CYCLIC DI-GMP PHOSPHODIESTERASE PA4108-RELATED"/>
    <property type="match status" value="1"/>
</dbReference>
<dbReference type="InterPro" id="IPR035965">
    <property type="entry name" value="PAS-like_dom_sf"/>
</dbReference>
<sequence>MDQGVFKNLLKHATFGYSVYHLKPSVKQLTSNDRFNQIINQYDQQFKSNQSTNASSPFLEFLGLLIGNKQQETHIYLHQKSYKVSLAYDEEYLYVYLYDQMESSIQYDLLTPDQIKYQNFSFHNLSYIWETDTNGLFTYVDPIVFDILGYHPNEIVGQKHFYDLFHEEDKETVIKMAFETFAKHETFGNVMNRNISKTNQTKWLLSSGVPKLDEKGILIGYRGIDTDMTQWILSSEKAEELEDRFLTVFKHSPLGMIQYDQFGQLVLYNKKFLKMIDVKNQDLLKMHVLDFLDNRLKMTFELSQDGTANRVRGNMINPFKGLKIPVSADFMPLYNNDKAITGGLIVIEDLSLAVEKEKRMEKLLKTDSLTQVYNRSHFDFVIDNIRKSDLPLGFILCDVNGLRVINNSFGFDQGDQIISYVASRIKKVVGSKGIVCRVGGDEFGIIFKKSNLSVLESMTSDLKKQFTLLNPFGYEIRVSFGYSIYNSPDVSFTKAFTEAEKMMFAQKVYDGSSMTQNTIDVMMATLFEKSPREMNHSKRVSSMSWHIAKKLNISSSFEEKVRISGLLHDIGKISIDDDILNKKSELTEEEWVIMKKHPETGYQILSAVSEYDDIAKIVLFHHERYDGRGYPNGLYRDEIPIESRIIAVADSFDAMTRDRTYRKTLTTEEATSILQKEKGNQFDPKIVDIFLKQVLQTKISSS</sequence>
<dbReference type="AlphaFoldDB" id="A0AAW6U677"/>
<dbReference type="Proteomes" id="UP001431532">
    <property type="component" value="Unassembled WGS sequence"/>
</dbReference>
<dbReference type="SUPFAM" id="SSF55073">
    <property type="entry name" value="Nucleotide cyclase"/>
    <property type="match status" value="1"/>
</dbReference>
<dbReference type="InterPro" id="IPR043128">
    <property type="entry name" value="Rev_trsase/Diguanyl_cyclase"/>
</dbReference>
<protein>
    <submittedName>
        <fullName evidence="4">Diguanylate cyclase</fullName>
        <ecNumber evidence="4">2.7.7.65</ecNumber>
    </submittedName>
</protein>
<dbReference type="NCBIfam" id="TIGR00254">
    <property type="entry name" value="GGDEF"/>
    <property type="match status" value="1"/>
</dbReference>